<keyword evidence="3" id="KW-1185">Reference proteome</keyword>
<proteinExistence type="predicted"/>
<reference evidence="2 3" key="1">
    <citation type="submission" date="2023-03" db="EMBL/GenBank/DDBJ databases">
        <title>Genome insight into feeding habits of ladybird beetles.</title>
        <authorList>
            <person name="Li H.-S."/>
            <person name="Huang Y.-H."/>
            <person name="Pang H."/>
        </authorList>
    </citation>
    <scope>NUCLEOTIDE SEQUENCE [LARGE SCALE GENOMIC DNA]</scope>
    <source>
        <strain evidence="2">SYSU_2023b</strain>
        <tissue evidence="2">Whole body</tissue>
    </source>
</reference>
<protein>
    <submittedName>
        <fullName evidence="2">Uncharacterized protein</fullName>
    </submittedName>
</protein>
<organism evidence="2 3">
    <name type="scientific">Henosepilachna vigintioctopunctata</name>
    <dbReference type="NCBI Taxonomy" id="420089"/>
    <lineage>
        <taxon>Eukaryota</taxon>
        <taxon>Metazoa</taxon>
        <taxon>Ecdysozoa</taxon>
        <taxon>Arthropoda</taxon>
        <taxon>Hexapoda</taxon>
        <taxon>Insecta</taxon>
        <taxon>Pterygota</taxon>
        <taxon>Neoptera</taxon>
        <taxon>Endopterygota</taxon>
        <taxon>Coleoptera</taxon>
        <taxon>Polyphaga</taxon>
        <taxon>Cucujiformia</taxon>
        <taxon>Coccinelloidea</taxon>
        <taxon>Coccinellidae</taxon>
        <taxon>Epilachninae</taxon>
        <taxon>Epilachnini</taxon>
        <taxon>Henosepilachna</taxon>
    </lineage>
</organism>
<name>A0AAW1TZB1_9CUCU</name>
<dbReference type="AlphaFoldDB" id="A0AAW1TZB1"/>
<feature type="compositionally biased region" description="Polar residues" evidence="1">
    <location>
        <begin position="1"/>
        <end position="15"/>
    </location>
</feature>
<feature type="region of interest" description="Disordered" evidence="1">
    <location>
        <begin position="1"/>
        <end position="39"/>
    </location>
</feature>
<evidence type="ECO:0000256" key="1">
    <source>
        <dbReference type="SAM" id="MobiDB-lite"/>
    </source>
</evidence>
<dbReference type="Proteomes" id="UP001431783">
    <property type="component" value="Unassembled WGS sequence"/>
</dbReference>
<sequence>MTSETSEPQSISHQNINEDENPRLKRTISENLTPSPDIDTEEKTFVIPNKPSKKQPTKECINSSKFVVTYDQLLNFFDLSQRSNDLLTVAKRYTDDVSDLIEILSLI</sequence>
<evidence type="ECO:0000313" key="3">
    <source>
        <dbReference type="Proteomes" id="UP001431783"/>
    </source>
</evidence>
<comment type="caution">
    <text evidence="2">The sequence shown here is derived from an EMBL/GenBank/DDBJ whole genome shotgun (WGS) entry which is preliminary data.</text>
</comment>
<evidence type="ECO:0000313" key="2">
    <source>
        <dbReference type="EMBL" id="KAK9873452.1"/>
    </source>
</evidence>
<gene>
    <name evidence="2" type="ORF">WA026_022683</name>
</gene>
<accession>A0AAW1TZB1</accession>
<dbReference type="EMBL" id="JARQZJ010000020">
    <property type="protein sequence ID" value="KAK9873452.1"/>
    <property type="molecule type" value="Genomic_DNA"/>
</dbReference>